<sequence length="92" mass="10547">MLHQGNFTEKELMNDLLMSEKQISSAYTASITESSCPNLRRILASCEQNVFTNQENIFKVMTQRGWCNIKKAPSQDVQAAKDKFNQMKSELK</sequence>
<gene>
    <name evidence="1" type="ORF">HNQ80_004812</name>
</gene>
<proteinExistence type="predicted"/>
<keyword evidence="1" id="KW-0946">Virion</keyword>
<evidence type="ECO:0000313" key="1">
    <source>
        <dbReference type="EMBL" id="MBB6218638.1"/>
    </source>
</evidence>
<protein>
    <submittedName>
        <fullName evidence="1">Spore coat protein CotF</fullName>
    </submittedName>
</protein>
<evidence type="ECO:0000313" key="2">
    <source>
        <dbReference type="Proteomes" id="UP000579281"/>
    </source>
</evidence>
<name>A0A841L1Z1_9FIRM</name>
<reference evidence="1 2" key="1">
    <citation type="submission" date="2020-08" db="EMBL/GenBank/DDBJ databases">
        <title>Genomic Encyclopedia of Type Strains, Phase IV (KMG-IV): sequencing the most valuable type-strain genomes for metagenomic binning, comparative biology and taxonomic classification.</title>
        <authorList>
            <person name="Goeker M."/>
        </authorList>
    </citation>
    <scope>NUCLEOTIDE SEQUENCE [LARGE SCALE GENOMIC DNA]</scope>
    <source>
        <strain evidence="1 2">DSM 103526</strain>
    </source>
</reference>
<keyword evidence="1" id="KW-0167">Capsid protein</keyword>
<dbReference type="InterPro" id="IPR012347">
    <property type="entry name" value="Ferritin-like"/>
</dbReference>
<accession>A0A841L1Z1</accession>
<dbReference type="EMBL" id="JACHEN010000044">
    <property type="protein sequence ID" value="MBB6218638.1"/>
    <property type="molecule type" value="Genomic_DNA"/>
</dbReference>
<dbReference type="Gene3D" id="1.20.1260.10">
    <property type="match status" value="1"/>
</dbReference>
<dbReference type="InterPro" id="IPR012851">
    <property type="entry name" value="Spore_coat_CotF-like"/>
</dbReference>
<dbReference type="AlphaFoldDB" id="A0A841L1Z1"/>
<comment type="caution">
    <text evidence="1">The sequence shown here is derived from an EMBL/GenBank/DDBJ whole genome shotgun (WGS) entry which is preliminary data.</text>
</comment>
<dbReference type="Proteomes" id="UP000579281">
    <property type="component" value="Unassembled WGS sequence"/>
</dbReference>
<dbReference type="Pfam" id="PF07875">
    <property type="entry name" value="Coat_F"/>
    <property type="match status" value="1"/>
</dbReference>
<dbReference type="RefSeq" id="WP_184313290.1">
    <property type="nucleotide sequence ID" value="NZ_JACHEN010000044.1"/>
</dbReference>
<organism evidence="1 2">
    <name type="scientific">Anaerosolibacter carboniphilus</name>
    <dbReference type="NCBI Taxonomy" id="1417629"/>
    <lineage>
        <taxon>Bacteria</taxon>
        <taxon>Bacillati</taxon>
        <taxon>Bacillota</taxon>
        <taxon>Clostridia</taxon>
        <taxon>Peptostreptococcales</taxon>
        <taxon>Thermotaleaceae</taxon>
        <taxon>Anaerosolibacter</taxon>
    </lineage>
</organism>
<keyword evidence="2" id="KW-1185">Reference proteome</keyword>